<keyword evidence="1" id="KW-0732">Signal</keyword>
<accession>A0A7H0I2Z2</accession>
<dbReference type="AlphaFoldDB" id="A0A7H0I2Z2"/>
<evidence type="ECO:0000256" key="1">
    <source>
        <dbReference type="SAM" id="SignalP"/>
    </source>
</evidence>
<gene>
    <name evidence="2" type="ORF">IAG43_32540</name>
</gene>
<evidence type="ECO:0008006" key="4">
    <source>
        <dbReference type="Google" id="ProtNLM"/>
    </source>
</evidence>
<dbReference type="Proteomes" id="UP000516230">
    <property type="component" value="Chromosome"/>
</dbReference>
<sequence length="299" mass="32566">MKRLFVRVCAAAVAAAALSGCAALDAHEAGSVPRGLTPSERLRVADAGEVLVGRCMNRAGFAYWTSPRTGPEESRSLGYVADDVRWAREHGYGSRIREREDRERRSDANARYRASLSPERRAAYSEALDGGSAAAVLSAVLPGGSGTIRKRLGGCSAEAEKQLYGDAAAWFRADKVVGNLQPLYVPQLMRDARFTASLSDWSRCMARSGHAYPDLPAARAAATRRGQGLDPERAFSVETRIAVAEARCARESSLAAVGRERETHYRDGLRERYGDAMDTHRRLEFAAYERAVTVTGPRS</sequence>
<protein>
    <recommendedName>
        <fullName evidence="4">Lipoprotein</fullName>
    </recommendedName>
</protein>
<organism evidence="2 3">
    <name type="scientific">Streptomyces genisteinicus</name>
    <dbReference type="NCBI Taxonomy" id="2768068"/>
    <lineage>
        <taxon>Bacteria</taxon>
        <taxon>Bacillati</taxon>
        <taxon>Actinomycetota</taxon>
        <taxon>Actinomycetes</taxon>
        <taxon>Kitasatosporales</taxon>
        <taxon>Streptomycetaceae</taxon>
        <taxon>Streptomyces</taxon>
    </lineage>
</organism>
<evidence type="ECO:0000313" key="3">
    <source>
        <dbReference type="Proteomes" id="UP000516230"/>
    </source>
</evidence>
<feature type="signal peptide" evidence="1">
    <location>
        <begin position="1"/>
        <end position="22"/>
    </location>
</feature>
<keyword evidence="3" id="KW-1185">Reference proteome</keyword>
<evidence type="ECO:0000313" key="2">
    <source>
        <dbReference type="EMBL" id="QNP67158.1"/>
    </source>
</evidence>
<dbReference type="PROSITE" id="PS51257">
    <property type="entry name" value="PROKAR_LIPOPROTEIN"/>
    <property type="match status" value="1"/>
</dbReference>
<feature type="chain" id="PRO_5039126301" description="Lipoprotein" evidence="1">
    <location>
        <begin position="23"/>
        <end position="299"/>
    </location>
</feature>
<name>A0A7H0I2Z2_9ACTN</name>
<dbReference type="KEGG" id="sgj:IAG43_32540"/>
<dbReference type="RefSeq" id="WP_187744210.1">
    <property type="nucleotide sequence ID" value="NZ_CP060825.1"/>
</dbReference>
<reference evidence="2 3" key="1">
    <citation type="submission" date="2020-08" db="EMBL/GenBank/DDBJ databases">
        <title>A novel species.</title>
        <authorList>
            <person name="Gao J."/>
        </authorList>
    </citation>
    <scope>NUCLEOTIDE SEQUENCE [LARGE SCALE GENOMIC DNA]</scope>
    <source>
        <strain evidence="2 3">CRPJ-33</strain>
    </source>
</reference>
<dbReference type="EMBL" id="CP060825">
    <property type="protein sequence ID" value="QNP67158.1"/>
    <property type="molecule type" value="Genomic_DNA"/>
</dbReference>
<proteinExistence type="predicted"/>